<dbReference type="Proteomes" id="UP001215280">
    <property type="component" value="Unassembled WGS sequence"/>
</dbReference>
<gene>
    <name evidence="1" type="ORF">DFH07DRAFT_772362</name>
</gene>
<dbReference type="AlphaFoldDB" id="A0AAD7J8X7"/>
<reference evidence="1" key="1">
    <citation type="submission" date="2023-03" db="EMBL/GenBank/DDBJ databases">
        <title>Massive genome expansion in bonnet fungi (Mycena s.s.) driven by repeated elements and novel gene families across ecological guilds.</title>
        <authorList>
            <consortium name="Lawrence Berkeley National Laboratory"/>
            <person name="Harder C.B."/>
            <person name="Miyauchi S."/>
            <person name="Viragh M."/>
            <person name="Kuo A."/>
            <person name="Thoen E."/>
            <person name="Andreopoulos B."/>
            <person name="Lu D."/>
            <person name="Skrede I."/>
            <person name="Drula E."/>
            <person name="Henrissat B."/>
            <person name="Morin E."/>
            <person name="Kohler A."/>
            <person name="Barry K."/>
            <person name="LaButti K."/>
            <person name="Morin E."/>
            <person name="Salamov A."/>
            <person name="Lipzen A."/>
            <person name="Mereny Z."/>
            <person name="Hegedus B."/>
            <person name="Baldrian P."/>
            <person name="Stursova M."/>
            <person name="Weitz H."/>
            <person name="Taylor A."/>
            <person name="Grigoriev I.V."/>
            <person name="Nagy L.G."/>
            <person name="Martin F."/>
            <person name="Kauserud H."/>
        </authorList>
    </citation>
    <scope>NUCLEOTIDE SEQUENCE</scope>
    <source>
        <strain evidence="1">CBHHK188m</strain>
    </source>
</reference>
<sequence length="116" mass="13348">MGLEIYSWEKVQQVVLELHGAITSIYGFRQTSVQQHWRTCLGSTIGGGMFGFFSMRMAENMKEGQIHRDAFNTFDAALRETAAEMVEGWKEWVTEWESRQYTHGADSLFEMKEKGA</sequence>
<organism evidence="1 2">
    <name type="scientific">Mycena maculata</name>
    <dbReference type="NCBI Taxonomy" id="230809"/>
    <lineage>
        <taxon>Eukaryota</taxon>
        <taxon>Fungi</taxon>
        <taxon>Dikarya</taxon>
        <taxon>Basidiomycota</taxon>
        <taxon>Agaricomycotina</taxon>
        <taxon>Agaricomycetes</taxon>
        <taxon>Agaricomycetidae</taxon>
        <taxon>Agaricales</taxon>
        <taxon>Marasmiineae</taxon>
        <taxon>Mycenaceae</taxon>
        <taxon>Mycena</taxon>
    </lineage>
</organism>
<keyword evidence="2" id="KW-1185">Reference proteome</keyword>
<name>A0AAD7J8X7_9AGAR</name>
<evidence type="ECO:0000313" key="1">
    <source>
        <dbReference type="EMBL" id="KAJ7758786.1"/>
    </source>
</evidence>
<proteinExistence type="predicted"/>
<dbReference type="EMBL" id="JARJLG010000054">
    <property type="protein sequence ID" value="KAJ7758786.1"/>
    <property type="molecule type" value="Genomic_DNA"/>
</dbReference>
<evidence type="ECO:0000313" key="2">
    <source>
        <dbReference type="Proteomes" id="UP001215280"/>
    </source>
</evidence>
<comment type="caution">
    <text evidence="1">The sequence shown here is derived from an EMBL/GenBank/DDBJ whole genome shotgun (WGS) entry which is preliminary data.</text>
</comment>
<protein>
    <submittedName>
        <fullName evidence="1">Uncharacterized protein</fullName>
    </submittedName>
</protein>
<accession>A0AAD7J8X7</accession>